<protein>
    <submittedName>
        <fullName evidence="1">Uncharacterized protein</fullName>
    </submittedName>
</protein>
<dbReference type="AlphaFoldDB" id="A0A2H3CGX1"/>
<dbReference type="InParanoid" id="A0A2H3CGX1"/>
<gene>
    <name evidence="1" type="ORF">ARMGADRAFT_738255</name>
</gene>
<dbReference type="EMBL" id="KZ293719">
    <property type="protein sequence ID" value="PBK82285.1"/>
    <property type="molecule type" value="Genomic_DNA"/>
</dbReference>
<accession>A0A2H3CGX1</accession>
<organism evidence="1 2">
    <name type="scientific">Armillaria gallica</name>
    <name type="common">Bulbous honey fungus</name>
    <name type="synonym">Armillaria bulbosa</name>
    <dbReference type="NCBI Taxonomy" id="47427"/>
    <lineage>
        <taxon>Eukaryota</taxon>
        <taxon>Fungi</taxon>
        <taxon>Dikarya</taxon>
        <taxon>Basidiomycota</taxon>
        <taxon>Agaricomycotina</taxon>
        <taxon>Agaricomycetes</taxon>
        <taxon>Agaricomycetidae</taxon>
        <taxon>Agaricales</taxon>
        <taxon>Marasmiineae</taxon>
        <taxon>Physalacriaceae</taxon>
        <taxon>Armillaria</taxon>
    </lineage>
</organism>
<name>A0A2H3CGX1_ARMGA</name>
<keyword evidence="2" id="KW-1185">Reference proteome</keyword>
<proteinExistence type="predicted"/>
<dbReference type="Proteomes" id="UP000217790">
    <property type="component" value="Unassembled WGS sequence"/>
</dbReference>
<evidence type="ECO:0000313" key="2">
    <source>
        <dbReference type="Proteomes" id="UP000217790"/>
    </source>
</evidence>
<reference evidence="2" key="1">
    <citation type="journal article" date="2017" name="Nat. Ecol. Evol.">
        <title>Genome expansion and lineage-specific genetic innovations in the forest pathogenic fungi Armillaria.</title>
        <authorList>
            <person name="Sipos G."/>
            <person name="Prasanna A.N."/>
            <person name="Walter M.C."/>
            <person name="O'Connor E."/>
            <person name="Balint B."/>
            <person name="Krizsan K."/>
            <person name="Kiss B."/>
            <person name="Hess J."/>
            <person name="Varga T."/>
            <person name="Slot J."/>
            <person name="Riley R."/>
            <person name="Boka B."/>
            <person name="Rigling D."/>
            <person name="Barry K."/>
            <person name="Lee J."/>
            <person name="Mihaltcheva S."/>
            <person name="LaButti K."/>
            <person name="Lipzen A."/>
            <person name="Waldron R."/>
            <person name="Moloney N.M."/>
            <person name="Sperisen C."/>
            <person name="Kredics L."/>
            <person name="Vagvoelgyi C."/>
            <person name="Patrignani A."/>
            <person name="Fitzpatrick D."/>
            <person name="Nagy I."/>
            <person name="Doyle S."/>
            <person name="Anderson J.B."/>
            <person name="Grigoriev I.V."/>
            <person name="Gueldener U."/>
            <person name="Muensterkoetter M."/>
            <person name="Nagy L.G."/>
        </authorList>
    </citation>
    <scope>NUCLEOTIDE SEQUENCE [LARGE SCALE GENOMIC DNA]</scope>
    <source>
        <strain evidence="2">Ar21-2</strain>
    </source>
</reference>
<evidence type="ECO:0000313" key="1">
    <source>
        <dbReference type="EMBL" id="PBK82285.1"/>
    </source>
</evidence>
<sequence length="115" mass="13540">MKMFPSTYPWNPHLRRVERRNWILPKSYHHRRRPSLSYLCHPFFRIASSIPPRIVLPCLLSRMKILDEGHRFFGRNVHGGVFLITGLDVNSRLFCQTCAVHSVFPCSQGYTKNDQ</sequence>